<feature type="chain" id="PRO_5030958333" evidence="14">
    <location>
        <begin position="26"/>
        <end position="645"/>
    </location>
</feature>
<keyword evidence="5 13" id="KW-0812">Transmembrane</keyword>
<protein>
    <submittedName>
        <fullName evidence="15">Uncharacterized protein</fullName>
    </submittedName>
</protein>
<dbReference type="GO" id="GO:0072320">
    <property type="term" value="F:volume-sensitive chloride channel activity"/>
    <property type="evidence" value="ECO:0007669"/>
    <property type="project" value="TreeGrafter"/>
</dbReference>
<evidence type="ECO:0000256" key="5">
    <source>
        <dbReference type="ARBA" id="ARBA00022692"/>
    </source>
</evidence>
<reference evidence="15" key="1">
    <citation type="submission" date="2021-01" db="EMBL/GenBank/DDBJ databases">
        <authorList>
            <person name="Corre E."/>
            <person name="Pelletier E."/>
            <person name="Niang G."/>
            <person name="Scheremetjew M."/>
            <person name="Finn R."/>
            <person name="Kale V."/>
            <person name="Holt S."/>
            <person name="Cochrane G."/>
            <person name="Meng A."/>
            <person name="Brown T."/>
            <person name="Cohen L."/>
        </authorList>
    </citation>
    <scope>NUCLEOTIDE SEQUENCE</scope>
    <source>
        <strain evidence="15">NIES-2562</strain>
    </source>
</reference>
<dbReference type="EMBL" id="HBIB01011499">
    <property type="protein sequence ID" value="CAE0245277.1"/>
    <property type="molecule type" value="Transcribed_RNA"/>
</dbReference>
<keyword evidence="10" id="KW-0325">Glycoprotein</keyword>
<feature type="transmembrane region" description="Helical" evidence="13">
    <location>
        <begin position="380"/>
        <end position="403"/>
    </location>
</feature>
<feature type="transmembrane region" description="Helical" evidence="13">
    <location>
        <begin position="114"/>
        <end position="137"/>
    </location>
</feature>
<keyword evidence="3" id="KW-0813">Transport</keyword>
<comment type="subcellular location">
    <subcellularLocation>
        <location evidence="1">Cell membrane</location>
        <topology evidence="1">Multi-pass membrane protein</topology>
    </subcellularLocation>
</comment>
<gene>
    <name evidence="15" type="ORF">PBIL07802_LOCUS7458</name>
</gene>
<keyword evidence="12" id="KW-0407">Ion channel</keyword>
<feature type="transmembrane region" description="Helical" evidence="13">
    <location>
        <begin position="340"/>
        <end position="368"/>
    </location>
</feature>
<feature type="signal peptide" evidence="14">
    <location>
        <begin position="1"/>
        <end position="25"/>
    </location>
</feature>
<keyword evidence="6 13" id="KW-1133">Transmembrane helix</keyword>
<keyword evidence="14" id="KW-0732">Signal</keyword>
<evidence type="ECO:0000256" key="7">
    <source>
        <dbReference type="ARBA" id="ARBA00023065"/>
    </source>
</evidence>
<evidence type="ECO:0000256" key="4">
    <source>
        <dbReference type="ARBA" id="ARBA00022475"/>
    </source>
</evidence>
<dbReference type="InterPro" id="IPR006990">
    <property type="entry name" value="Tweety"/>
</dbReference>
<evidence type="ECO:0000256" key="8">
    <source>
        <dbReference type="ARBA" id="ARBA00023136"/>
    </source>
</evidence>
<evidence type="ECO:0000256" key="10">
    <source>
        <dbReference type="ARBA" id="ARBA00023180"/>
    </source>
</evidence>
<evidence type="ECO:0000256" key="14">
    <source>
        <dbReference type="SAM" id="SignalP"/>
    </source>
</evidence>
<keyword evidence="9" id="KW-0869">Chloride channel</keyword>
<dbReference type="PANTHER" id="PTHR12424:SF8">
    <property type="entry name" value="PROTEIN TWEETY"/>
    <property type="match status" value="1"/>
</dbReference>
<keyword evidence="8 13" id="KW-0472">Membrane</keyword>
<evidence type="ECO:0000256" key="12">
    <source>
        <dbReference type="ARBA" id="ARBA00023303"/>
    </source>
</evidence>
<evidence type="ECO:0000256" key="3">
    <source>
        <dbReference type="ARBA" id="ARBA00022448"/>
    </source>
</evidence>
<evidence type="ECO:0000256" key="11">
    <source>
        <dbReference type="ARBA" id="ARBA00023214"/>
    </source>
</evidence>
<comment type="similarity">
    <text evidence="2">Belongs to the tweety family.</text>
</comment>
<sequence>MMMAGKTTMVLAIAMLLVVAQPAMGQQDTIDNILNEANRYINMARDGIAMLGGMIINNFPRFDFSFRQAVTTPDFVLNYTSDFNALISKFTDFGVCFGSIGQTQSIECSYAQGLGLIIVTTILIWIINLFVALFFCICRGCCGKCGGCGGSKPSAKGYSKCGKLVLVVFYFIFTLLMFAFSIIGILAIINAYSLRSSVYVLSASLAEGFKSSLGRLPEAIGQSELIVGDFIGRVNTLASNKTEIETNLLGMNATAVDLGVAADATVDTTCYNCTGIGTMTVEAANQVASISAPTLSPSDVNITSAIDSALGPINGIITGVGSALVGFNQTIVDNTKYVDLFGLIGVAVYAGMLGVIALCVIFSFFALLCRKSGLWWCSFAFTYIIIMILWILLVVFTVVVFPLGDVCKILPTTTSDLSPFADLMPGMGSMVTGLGDCMLENTTGTSFFTAFNLSLGQQIDSAIAGTPAGSINLTQVQTSLENDLPSFGTMMANLGTTDLGYNVAAIDTRLAEVNSLTTPDSFTRSNIASLVPGSYAASARLTTLKSELIGLVRDFRPRCPSCCAFSLPISAQCLSPSSLPSCYSLFSFSPLCSSFFLSSFSLDVCECDLIQLHPSHLPFPAFSRRLRTKTWSLLLSPAFAPMRML</sequence>
<evidence type="ECO:0000256" key="2">
    <source>
        <dbReference type="ARBA" id="ARBA00009849"/>
    </source>
</evidence>
<dbReference type="GO" id="GO:0005886">
    <property type="term" value="C:plasma membrane"/>
    <property type="evidence" value="ECO:0007669"/>
    <property type="project" value="UniProtKB-SubCell"/>
</dbReference>
<feature type="transmembrane region" description="Helical" evidence="13">
    <location>
        <begin position="164"/>
        <end position="189"/>
    </location>
</feature>
<evidence type="ECO:0000256" key="13">
    <source>
        <dbReference type="SAM" id="Phobius"/>
    </source>
</evidence>
<proteinExistence type="inferred from homology"/>
<keyword evidence="11" id="KW-0868">Chloride</keyword>
<evidence type="ECO:0000256" key="6">
    <source>
        <dbReference type="ARBA" id="ARBA00022989"/>
    </source>
</evidence>
<evidence type="ECO:0000313" key="15">
    <source>
        <dbReference type="EMBL" id="CAE0245277.1"/>
    </source>
</evidence>
<accession>A0A7S3G2N1</accession>
<keyword evidence="7" id="KW-0406">Ion transport</keyword>
<dbReference type="GO" id="GO:0005229">
    <property type="term" value="F:intracellularly calcium-gated chloride channel activity"/>
    <property type="evidence" value="ECO:0007669"/>
    <property type="project" value="TreeGrafter"/>
</dbReference>
<dbReference type="AlphaFoldDB" id="A0A7S3G2N1"/>
<dbReference type="PANTHER" id="PTHR12424">
    <property type="entry name" value="TWEETY-RELATED"/>
    <property type="match status" value="1"/>
</dbReference>
<evidence type="ECO:0000256" key="1">
    <source>
        <dbReference type="ARBA" id="ARBA00004651"/>
    </source>
</evidence>
<keyword evidence="4" id="KW-1003">Cell membrane</keyword>
<organism evidence="15">
    <name type="scientific">Palpitomonas bilix</name>
    <dbReference type="NCBI Taxonomy" id="652834"/>
    <lineage>
        <taxon>Eukaryota</taxon>
        <taxon>Eukaryota incertae sedis</taxon>
    </lineage>
</organism>
<name>A0A7S3G2N1_9EUKA</name>
<dbReference type="GO" id="GO:0034707">
    <property type="term" value="C:chloride channel complex"/>
    <property type="evidence" value="ECO:0007669"/>
    <property type="project" value="UniProtKB-KW"/>
</dbReference>
<evidence type="ECO:0000256" key="9">
    <source>
        <dbReference type="ARBA" id="ARBA00023173"/>
    </source>
</evidence>